<sequence>MALVKLIEYAEAGPEVRAVYDDIMKTRNVDWINNFWKAIAHDPKTLKRTWESVKEVMAPGALDARTKELLYLAVSVTNNCEYCIVSHMAGARKAGANDAMLAELMAVVGMANETNRLVNGWRVEVDEKLQKAARGG</sequence>
<dbReference type="SUPFAM" id="SSF69118">
    <property type="entry name" value="AhpD-like"/>
    <property type="match status" value="1"/>
</dbReference>
<dbReference type="NCBIfam" id="TIGR00778">
    <property type="entry name" value="ahpD_dom"/>
    <property type="match status" value="1"/>
</dbReference>
<organism evidence="2 3">
    <name type="scientific">Hypericibacter terrae</name>
    <dbReference type="NCBI Taxonomy" id="2602015"/>
    <lineage>
        <taxon>Bacteria</taxon>
        <taxon>Pseudomonadati</taxon>
        <taxon>Pseudomonadota</taxon>
        <taxon>Alphaproteobacteria</taxon>
        <taxon>Rhodospirillales</taxon>
        <taxon>Dongiaceae</taxon>
        <taxon>Hypericibacter</taxon>
    </lineage>
</organism>
<dbReference type="EMBL" id="CP042906">
    <property type="protein sequence ID" value="QEX19359.1"/>
    <property type="molecule type" value="Genomic_DNA"/>
</dbReference>
<evidence type="ECO:0000313" key="3">
    <source>
        <dbReference type="Proteomes" id="UP000326202"/>
    </source>
</evidence>
<dbReference type="Pfam" id="PF02627">
    <property type="entry name" value="CMD"/>
    <property type="match status" value="1"/>
</dbReference>
<feature type="domain" description="Carboxymuconolactone decarboxylase-like" evidence="1">
    <location>
        <begin position="46"/>
        <end position="122"/>
    </location>
</feature>
<dbReference type="OrthoDB" id="9801997at2"/>
<evidence type="ECO:0000313" key="2">
    <source>
        <dbReference type="EMBL" id="QEX19359.1"/>
    </source>
</evidence>
<dbReference type="Gene3D" id="1.20.1290.10">
    <property type="entry name" value="AhpD-like"/>
    <property type="match status" value="1"/>
</dbReference>
<accession>A0A5J6MPU4</accession>
<dbReference type="InterPro" id="IPR004675">
    <property type="entry name" value="AhpD_core"/>
</dbReference>
<gene>
    <name evidence="2" type="ORF">FRZ44_46720</name>
</gene>
<dbReference type="KEGG" id="htq:FRZ44_46720"/>
<dbReference type="InterPro" id="IPR003779">
    <property type="entry name" value="CMD-like"/>
</dbReference>
<keyword evidence="3" id="KW-1185">Reference proteome</keyword>
<dbReference type="PANTHER" id="PTHR35446:SF2">
    <property type="entry name" value="CARBOXYMUCONOLACTONE DECARBOXYLASE-LIKE DOMAIN-CONTAINING PROTEIN"/>
    <property type="match status" value="1"/>
</dbReference>
<dbReference type="PANTHER" id="PTHR35446">
    <property type="entry name" value="SI:CH211-175M2.5"/>
    <property type="match status" value="1"/>
</dbReference>
<dbReference type="GO" id="GO:0051920">
    <property type="term" value="F:peroxiredoxin activity"/>
    <property type="evidence" value="ECO:0007669"/>
    <property type="project" value="InterPro"/>
</dbReference>
<dbReference type="InterPro" id="IPR029032">
    <property type="entry name" value="AhpD-like"/>
</dbReference>
<dbReference type="Proteomes" id="UP000326202">
    <property type="component" value="Chromosome"/>
</dbReference>
<reference evidence="2 3" key="1">
    <citation type="submission" date="2019-08" db="EMBL/GenBank/DDBJ databases">
        <title>Hyperibacter terrae gen. nov., sp. nov. and Hyperibacter viscosus sp. nov., two new members in the family Rhodospirillaceae isolated from the rhizosphere of Hypericum perforatum.</title>
        <authorList>
            <person name="Noviana Z."/>
        </authorList>
    </citation>
    <scope>NUCLEOTIDE SEQUENCE [LARGE SCALE GENOMIC DNA]</scope>
    <source>
        <strain evidence="2 3">R5913</strain>
    </source>
</reference>
<evidence type="ECO:0000259" key="1">
    <source>
        <dbReference type="Pfam" id="PF02627"/>
    </source>
</evidence>
<dbReference type="AlphaFoldDB" id="A0A5J6MPU4"/>
<name>A0A5J6MPU4_9PROT</name>
<proteinExistence type="predicted"/>
<dbReference type="RefSeq" id="WP_151179428.1">
    <property type="nucleotide sequence ID" value="NZ_CP042906.1"/>
</dbReference>
<protein>
    <submittedName>
        <fullName evidence="2">Alkyl hydroperoxide reductase AhpD</fullName>
    </submittedName>
</protein>